<keyword evidence="6 8" id="KW-0408">Iron</keyword>
<dbReference type="PRINTS" id="PR00465">
    <property type="entry name" value="EP450IV"/>
</dbReference>
<keyword evidence="4 8" id="KW-0479">Metal-binding</keyword>
<dbReference type="Gene3D" id="1.10.630.10">
    <property type="entry name" value="Cytochrome P450"/>
    <property type="match status" value="1"/>
</dbReference>
<proteinExistence type="inferred from homology"/>
<dbReference type="Proteomes" id="UP000733379">
    <property type="component" value="Unassembled WGS sequence"/>
</dbReference>
<accession>A0ABS6AWU3</accession>
<comment type="caution">
    <text evidence="9">The sequence shown here is derived from an EMBL/GenBank/DDBJ whole genome shotgun (WGS) entry which is preliminary data.</text>
</comment>
<keyword evidence="3 8" id="KW-0349">Heme</keyword>
<evidence type="ECO:0000256" key="6">
    <source>
        <dbReference type="ARBA" id="ARBA00023004"/>
    </source>
</evidence>
<name>A0ABS6AWU3_9NOCA</name>
<dbReference type="PROSITE" id="PS00086">
    <property type="entry name" value="CYTOCHROME_P450"/>
    <property type="match status" value="1"/>
</dbReference>
<gene>
    <name evidence="9" type="ORF">KO481_13370</name>
    <name evidence="10" type="ORF">KO481_29540</name>
</gene>
<dbReference type="SUPFAM" id="SSF48264">
    <property type="entry name" value="Cytochrome P450"/>
    <property type="match status" value="1"/>
</dbReference>
<organism evidence="9 11">
    <name type="scientific">Nocardia albiluteola</name>
    <dbReference type="NCBI Taxonomy" id="2842303"/>
    <lineage>
        <taxon>Bacteria</taxon>
        <taxon>Bacillati</taxon>
        <taxon>Actinomycetota</taxon>
        <taxon>Actinomycetes</taxon>
        <taxon>Mycobacteriales</taxon>
        <taxon>Nocardiaceae</taxon>
        <taxon>Nocardia</taxon>
    </lineage>
</organism>
<evidence type="ECO:0000256" key="3">
    <source>
        <dbReference type="ARBA" id="ARBA00022617"/>
    </source>
</evidence>
<evidence type="ECO:0000313" key="11">
    <source>
        <dbReference type="Proteomes" id="UP000733379"/>
    </source>
</evidence>
<evidence type="ECO:0000256" key="7">
    <source>
        <dbReference type="ARBA" id="ARBA00023033"/>
    </source>
</evidence>
<dbReference type="EMBL" id="JAHKNI010000004">
    <property type="protein sequence ID" value="MBU3062508.1"/>
    <property type="molecule type" value="Genomic_DNA"/>
</dbReference>
<dbReference type="EMBL" id="JAHKNI010000011">
    <property type="protein sequence ID" value="MBU3065658.1"/>
    <property type="molecule type" value="Genomic_DNA"/>
</dbReference>
<evidence type="ECO:0000256" key="8">
    <source>
        <dbReference type="RuleBase" id="RU000461"/>
    </source>
</evidence>
<dbReference type="PRINTS" id="PR00385">
    <property type="entry name" value="P450"/>
</dbReference>
<dbReference type="PANTHER" id="PTHR24286:SF24">
    <property type="entry name" value="LANOSTEROL 14-ALPHA DEMETHYLASE"/>
    <property type="match status" value="1"/>
</dbReference>
<sequence length="507" mass="57503">MRALNPLLNRLPVDKLYTPWAAEAWEREGVDPRKILNGKHPDRAIAPAAVTPPAPKPKHVRTRALADPPAGSGLKPVHGLGRLSVPDLLLYRTDPQKFVAQQRATFGDISFMIAPTGKMVTPLTASGCETVALNRDKSFAAEPAWGFMIGRFFRRGLLLMDFEEHRYHRLVLQQAFTTAHLKDYLRQMQPMIRERVAAFPTGDGVRMLHELKKLTLDVALEIFLGLQLSPAEADRINKAFIDCVDAGLAWVRYDVPGTKWSRAVAGRTVLEEFMYRHLPAKRATRTPDLFSTLCHISTDEGHRFTDEDVVDHMIFLLMAAHDTSTITMTTMAYYLARNTEWQTRARAQSRELPAEIDYDTLPKFTVLDAIMKESLRLNAPVPGLLRQSVRDTEIDGHFIPRGTRVAVSAIVPHYDPELWTDPYRFDPDRFAPERAEDKSHKFAWMPFGGGVHKCIGLYFGQLEIKTVMHNLLLTHDWTVPQGYRWKLDYSTLPVPKDGLPVRLKKLG</sequence>
<reference evidence="9 11" key="1">
    <citation type="submission" date="2021-06" db="EMBL/GenBank/DDBJ databases">
        <title>Actinomycetes sequencing.</title>
        <authorList>
            <person name="Shan Q."/>
        </authorList>
    </citation>
    <scope>NUCLEOTIDE SEQUENCE [LARGE SCALE GENOMIC DNA]</scope>
    <source>
        <strain evidence="9 11">NEAU-G5</strain>
    </source>
</reference>
<evidence type="ECO:0000313" key="10">
    <source>
        <dbReference type="EMBL" id="MBU3065658.1"/>
    </source>
</evidence>
<keyword evidence="5 8" id="KW-0560">Oxidoreductase</keyword>
<dbReference type="InterPro" id="IPR017972">
    <property type="entry name" value="Cyt_P450_CS"/>
</dbReference>
<evidence type="ECO:0000256" key="4">
    <source>
        <dbReference type="ARBA" id="ARBA00022723"/>
    </source>
</evidence>
<protein>
    <submittedName>
        <fullName evidence="9">Cytochrome P450</fullName>
    </submittedName>
</protein>
<comment type="cofactor">
    <cofactor evidence="1">
        <name>heme</name>
        <dbReference type="ChEBI" id="CHEBI:30413"/>
    </cofactor>
</comment>
<evidence type="ECO:0000256" key="1">
    <source>
        <dbReference type="ARBA" id="ARBA00001971"/>
    </source>
</evidence>
<dbReference type="InterPro" id="IPR001128">
    <property type="entry name" value="Cyt_P450"/>
</dbReference>
<evidence type="ECO:0000256" key="2">
    <source>
        <dbReference type="ARBA" id="ARBA00010617"/>
    </source>
</evidence>
<dbReference type="InterPro" id="IPR002403">
    <property type="entry name" value="Cyt_P450_E_grp-IV"/>
</dbReference>
<keyword evidence="7 8" id="KW-0503">Monooxygenase</keyword>
<dbReference type="InterPro" id="IPR036396">
    <property type="entry name" value="Cyt_P450_sf"/>
</dbReference>
<comment type="similarity">
    <text evidence="2 8">Belongs to the cytochrome P450 family.</text>
</comment>
<dbReference type="PANTHER" id="PTHR24286">
    <property type="entry name" value="CYTOCHROME P450 26"/>
    <property type="match status" value="1"/>
</dbReference>
<keyword evidence="11" id="KW-1185">Reference proteome</keyword>
<evidence type="ECO:0000256" key="5">
    <source>
        <dbReference type="ARBA" id="ARBA00023002"/>
    </source>
</evidence>
<dbReference type="Pfam" id="PF00067">
    <property type="entry name" value="p450"/>
    <property type="match status" value="1"/>
</dbReference>
<evidence type="ECO:0000313" key="9">
    <source>
        <dbReference type="EMBL" id="MBU3062508.1"/>
    </source>
</evidence>